<dbReference type="EMBL" id="SMFZ01000001">
    <property type="protein sequence ID" value="TCK27485.1"/>
    <property type="molecule type" value="Genomic_DNA"/>
</dbReference>
<dbReference type="Proteomes" id="UP000295560">
    <property type="component" value="Unassembled WGS sequence"/>
</dbReference>
<reference evidence="2 3" key="1">
    <citation type="submission" date="2019-03" db="EMBL/GenBank/DDBJ databases">
        <title>Sequencing the genomes of 1000 actinobacteria strains.</title>
        <authorList>
            <person name="Klenk H.-P."/>
        </authorList>
    </citation>
    <scope>NUCLEOTIDE SEQUENCE [LARGE SCALE GENOMIC DNA]</scope>
    <source>
        <strain evidence="2 3">DSM 44969</strain>
    </source>
</reference>
<organism evidence="2 3">
    <name type="scientific">Pseudonocardia endophytica</name>
    <dbReference type="NCBI Taxonomy" id="401976"/>
    <lineage>
        <taxon>Bacteria</taxon>
        <taxon>Bacillati</taxon>
        <taxon>Actinomycetota</taxon>
        <taxon>Actinomycetes</taxon>
        <taxon>Pseudonocardiales</taxon>
        <taxon>Pseudonocardiaceae</taxon>
        <taxon>Pseudonocardia</taxon>
    </lineage>
</organism>
<evidence type="ECO:0000313" key="3">
    <source>
        <dbReference type="Proteomes" id="UP000295560"/>
    </source>
</evidence>
<proteinExistence type="predicted"/>
<dbReference type="Gene3D" id="3.40.50.2000">
    <property type="entry name" value="Glycogen Phosphorylase B"/>
    <property type="match status" value="1"/>
</dbReference>
<sequence length="82" mass="8370">MSTVGSRGEVEPMLALALALREQGDDAVLCRGRGGPGPHRRGDDDGPDARGGGIARECMIGGVGRADGSRRLRIAASVIDTG</sequence>
<protein>
    <submittedName>
        <fullName evidence="2">Uncharacterized protein</fullName>
    </submittedName>
</protein>
<evidence type="ECO:0000313" key="2">
    <source>
        <dbReference type="EMBL" id="TCK27485.1"/>
    </source>
</evidence>
<name>A0A4R1I1P0_PSEEN</name>
<gene>
    <name evidence="2" type="ORF">EV378_3357</name>
</gene>
<evidence type="ECO:0000256" key="1">
    <source>
        <dbReference type="SAM" id="MobiDB-lite"/>
    </source>
</evidence>
<feature type="region of interest" description="Disordered" evidence="1">
    <location>
        <begin position="32"/>
        <end position="52"/>
    </location>
</feature>
<accession>A0A4R1I1P0</accession>
<keyword evidence="3" id="KW-1185">Reference proteome</keyword>
<dbReference type="AlphaFoldDB" id="A0A4R1I1P0"/>
<comment type="caution">
    <text evidence="2">The sequence shown here is derived from an EMBL/GenBank/DDBJ whole genome shotgun (WGS) entry which is preliminary data.</text>
</comment>